<sequence length="103" mass="11820">MDSIVKRLSEIESAAAAIVDHAEAQKAALDEEYQEARRKFDKKLEAKTQDRIAKIRDELERSKAKLIASQAGTNNDFITALQKEYNEKHTDYAREILKRITEV</sequence>
<name>A0A316A0B6_9FIRM</name>
<evidence type="ECO:0000256" key="1">
    <source>
        <dbReference type="SAM" id="Coils"/>
    </source>
</evidence>
<dbReference type="Proteomes" id="UP000254051">
    <property type="component" value="Unassembled WGS sequence"/>
</dbReference>
<dbReference type="OrthoDB" id="1779461at2"/>
<proteinExistence type="predicted"/>
<accession>A0A316A0B6</accession>
<feature type="coiled-coil region" evidence="1">
    <location>
        <begin position="19"/>
        <end position="65"/>
    </location>
</feature>
<reference evidence="3" key="1">
    <citation type="submission" date="2017-07" db="EMBL/GenBank/DDBJ databases">
        <authorList>
            <person name="Varghese N."/>
            <person name="Submissions S."/>
        </authorList>
    </citation>
    <scope>NUCLEOTIDE SEQUENCE [LARGE SCALE GENOMIC DNA]</scope>
    <source>
        <strain evidence="3">NLAE-zl-C134</strain>
    </source>
</reference>
<dbReference type="InterPro" id="IPR029063">
    <property type="entry name" value="SAM-dependent_MTases_sf"/>
</dbReference>
<keyword evidence="1" id="KW-0175">Coiled coil</keyword>
<evidence type="ECO:0000313" key="3">
    <source>
        <dbReference type="Proteomes" id="UP000254051"/>
    </source>
</evidence>
<organism evidence="2 3">
    <name type="scientific">Faecalicatena contorta</name>
    <dbReference type="NCBI Taxonomy" id="39482"/>
    <lineage>
        <taxon>Bacteria</taxon>
        <taxon>Bacillati</taxon>
        <taxon>Bacillota</taxon>
        <taxon>Clostridia</taxon>
        <taxon>Lachnospirales</taxon>
        <taxon>Lachnospiraceae</taxon>
        <taxon>Faecalicatena</taxon>
    </lineage>
</organism>
<dbReference type="RefSeq" id="WP_109711002.1">
    <property type="nucleotide sequence ID" value="NZ_QGDS01000005.1"/>
</dbReference>
<dbReference type="Gene3D" id="3.40.50.150">
    <property type="entry name" value="Vaccinia Virus protein VP39"/>
    <property type="match status" value="1"/>
</dbReference>
<dbReference type="EMBL" id="UHJJ01000005">
    <property type="protein sequence ID" value="SUQ14275.1"/>
    <property type="molecule type" value="Genomic_DNA"/>
</dbReference>
<evidence type="ECO:0008006" key="4">
    <source>
        <dbReference type="Google" id="ProtNLM"/>
    </source>
</evidence>
<dbReference type="AlphaFoldDB" id="A0A316A0B6"/>
<protein>
    <recommendedName>
        <fullName evidence="4">ATPase</fullName>
    </recommendedName>
</protein>
<evidence type="ECO:0000313" key="2">
    <source>
        <dbReference type="EMBL" id="SUQ14275.1"/>
    </source>
</evidence>
<gene>
    <name evidence="2" type="ORF">SAMN05216529_105251</name>
</gene>
<keyword evidence="3" id="KW-1185">Reference proteome</keyword>